<dbReference type="PANTHER" id="PTHR37844:SF2">
    <property type="entry name" value="SER_THR PROTEIN PHOSPHATASE SUPERFAMILY (AFU_ORTHOLOGUE AFUA_1G14840)"/>
    <property type="match status" value="1"/>
</dbReference>
<dbReference type="EMBL" id="SOBT01000008">
    <property type="protein sequence ID" value="TDU31433.1"/>
    <property type="molecule type" value="Genomic_DNA"/>
</dbReference>
<evidence type="ECO:0000256" key="1">
    <source>
        <dbReference type="ARBA" id="ARBA00008950"/>
    </source>
</evidence>
<feature type="domain" description="Calcineurin-like phosphoesterase" evidence="2">
    <location>
        <begin position="1"/>
        <end position="234"/>
    </location>
</feature>
<keyword evidence="4" id="KW-1185">Reference proteome</keyword>
<dbReference type="AlphaFoldDB" id="A0A4S3JZ45"/>
<dbReference type="InterPro" id="IPR024654">
    <property type="entry name" value="Calcineurin-like_PHP_lpxH"/>
</dbReference>
<dbReference type="OrthoDB" id="356681at2"/>
<protein>
    <submittedName>
        <fullName evidence="3">Calcineurin-like phosphoesterase family protein</fullName>
    </submittedName>
</protein>
<dbReference type="InterPro" id="IPR029052">
    <property type="entry name" value="Metallo-depent_PP-like"/>
</dbReference>
<dbReference type="Gene3D" id="3.60.21.10">
    <property type="match status" value="2"/>
</dbReference>
<dbReference type="RefSeq" id="WP_133880013.1">
    <property type="nucleotide sequence ID" value="NZ_MWIN01000039.1"/>
</dbReference>
<comment type="caution">
    <text evidence="3">The sequence shown here is derived from an EMBL/GenBank/DDBJ whole genome shotgun (WGS) entry which is preliminary data.</text>
</comment>
<reference evidence="3 4" key="1">
    <citation type="submission" date="2019-03" db="EMBL/GenBank/DDBJ databases">
        <title>Genomic Encyclopedia of Type Strains, Phase IV (KMG-IV): sequencing the most valuable type-strain genomes for metagenomic binning, comparative biology and taxonomic classification.</title>
        <authorList>
            <person name="Goeker M."/>
        </authorList>
    </citation>
    <scope>NUCLEOTIDE SEQUENCE [LARGE SCALE GENOMIC DNA]</scope>
    <source>
        <strain evidence="3 4">DSM 26377</strain>
    </source>
</reference>
<gene>
    <name evidence="3" type="ORF">DFR24_0801</name>
</gene>
<dbReference type="Proteomes" id="UP000295341">
    <property type="component" value="Unassembled WGS sequence"/>
</dbReference>
<comment type="similarity">
    <text evidence="1">Belongs to the metallophosphoesterase superfamily. YfcE family.</text>
</comment>
<dbReference type="SUPFAM" id="SSF56300">
    <property type="entry name" value="Metallo-dependent phosphatases"/>
    <property type="match status" value="1"/>
</dbReference>
<dbReference type="PANTHER" id="PTHR37844">
    <property type="entry name" value="SER/THR PROTEIN PHOSPHATASE SUPERFAMILY (AFU_ORTHOLOGUE AFUA_1G14840)"/>
    <property type="match status" value="1"/>
</dbReference>
<sequence>MKLGVVSDLHLSMAPFEPPRSDADLIVLAGDIARPDAAMSFAKGIGKPVLYVAGNHEFYGGSLVGTIRRLKELASGSNVIVLDNETTVIGGVRFVGSTLWTDFASFDVTADAEACATAERLAIKLVRDFSRIRIDDDSTALFTPTVSAEHYARNAAWIKSVLDVPFDGTTVVITHHAPCLRSIHPKYEGSPLNACFVSDAESLMGEDRVALWIHGHMHDSFDYHVRGTRVVCNPRGYRKDGANENRDFEPGFVVDVPRQKAAARAH</sequence>
<evidence type="ECO:0000259" key="2">
    <source>
        <dbReference type="Pfam" id="PF12850"/>
    </source>
</evidence>
<name>A0A4S3JZ45_9GAMM</name>
<evidence type="ECO:0000313" key="4">
    <source>
        <dbReference type="Proteomes" id="UP000295341"/>
    </source>
</evidence>
<proteinExistence type="inferred from homology"/>
<dbReference type="Pfam" id="PF12850">
    <property type="entry name" value="Metallophos_2"/>
    <property type="match status" value="1"/>
</dbReference>
<accession>A0A4S3JZ45</accession>
<evidence type="ECO:0000313" key="3">
    <source>
        <dbReference type="EMBL" id="TDU31433.1"/>
    </source>
</evidence>
<organism evidence="3 4">
    <name type="scientific">Panacagrimonas perspica</name>
    <dbReference type="NCBI Taxonomy" id="381431"/>
    <lineage>
        <taxon>Bacteria</taxon>
        <taxon>Pseudomonadati</taxon>
        <taxon>Pseudomonadota</taxon>
        <taxon>Gammaproteobacteria</taxon>
        <taxon>Nevskiales</taxon>
        <taxon>Nevskiaceae</taxon>
        <taxon>Panacagrimonas</taxon>
    </lineage>
</organism>